<dbReference type="KEGG" id="soe:110798500"/>
<keyword evidence="2" id="KW-1185">Reference proteome</keyword>
<keyword evidence="1" id="KW-0812">Transmembrane</keyword>
<organism evidence="2 3">
    <name type="scientific">Spinacia oleracea</name>
    <name type="common">Spinach</name>
    <dbReference type="NCBI Taxonomy" id="3562"/>
    <lineage>
        <taxon>Eukaryota</taxon>
        <taxon>Viridiplantae</taxon>
        <taxon>Streptophyta</taxon>
        <taxon>Embryophyta</taxon>
        <taxon>Tracheophyta</taxon>
        <taxon>Spermatophyta</taxon>
        <taxon>Magnoliopsida</taxon>
        <taxon>eudicotyledons</taxon>
        <taxon>Gunneridae</taxon>
        <taxon>Pentapetalae</taxon>
        <taxon>Caryophyllales</taxon>
        <taxon>Chenopodiaceae</taxon>
        <taxon>Chenopodioideae</taxon>
        <taxon>Anserineae</taxon>
        <taxon>Spinacia</taxon>
    </lineage>
</organism>
<protein>
    <submittedName>
        <fullName evidence="3">Uncharacterized protein</fullName>
    </submittedName>
</protein>
<dbReference type="GeneID" id="110798500"/>
<evidence type="ECO:0000256" key="1">
    <source>
        <dbReference type="SAM" id="Phobius"/>
    </source>
</evidence>
<sequence>MWRMLKFSWRMSNFCEISMGRFCEGYDVLKFYIRTSGLSDGARLLMESENMKFIIVPLIKVDFLPFPIIFIANLVRDVAEAPWFCYCSRLLGCVFYRGCSETAVCY</sequence>
<gene>
    <name evidence="3" type="primary">LOC110798500</name>
</gene>
<reference evidence="2" key="1">
    <citation type="journal article" date="2021" name="Nat. Commun.">
        <title>Genomic analyses provide insights into spinach domestication and the genetic basis of agronomic traits.</title>
        <authorList>
            <person name="Cai X."/>
            <person name="Sun X."/>
            <person name="Xu C."/>
            <person name="Sun H."/>
            <person name="Wang X."/>
            <person name="Ge C."/>
            <person name="Zhang Z."/>
            <person name="Wang Q."/>
            <person name="Fei Z."/>
            <person name="Jiao C."/>
            <person name="Wang Q."/>
        </authorList>
    </citation>
    <scope>NUCLEOTIDE SEQUENCE [LARGE SCALE GENOMIC DNA]</scope>
    <source>
        <strain evidence="2">cv. Varoflay</strain>
    </source>
</reference>
<dbReference type="RefSeq" id="XP_021859371.1">
    <property type="nucleotide sequence ID" value="XM_022003679.2"/>
</dbReference>
<reference evidence="3" key="2">
    <citation type="submission" date="2025-08" db="UniProtKB">
        <authorList>
            <consortium name="RefSeq"/>
        </authorList>
    </citation>
    <scope>IDENTIFICATION</scope>
    <source>
        <tissue evidence="3">Leaf</tissue>
    </source>
</reference>
<feature type="transmembrane region" description="Helical" evidence="1">
    <location>
        <begin position="53"/>
        <end position="74"/>
    </location>
</feature>
<name>A0A9R0J189_SPIOL</name>
<keyword evidence="1" id="KW-1133">Transmembrane helix</keyword>
<dbReference type="AlphaFoldDB" id="A0A9R0J189"/>
<dbReference type="Proteomes" id="UP000813463">
    <property type="component" value="Chromosome 2"/>
</dbReference>
<proteinExistence type="predicted"/>
<evidence type="ECO:0000313" key="3">
    <source>
        <dbReference type="RefSeq" id="XP_021859371.1"/>
    </source>
</evidence>
<accession>A0A9R0J189</accession>
<evidence type="ECO:0000313" key="2">
    <source>
        <dbReference type="Proteomes" id="UP000813463"/>
    </source>
</evidence>
<keyword evidence="1" id="KW-0472">Membrane</keyword>